<evidence type="ECO:0000256" key="4">
    <source>
        <dbReference type="ARBA" id="ARBA00022741"/>
    </source>
</evidence>
<keyword evidence="4" id="KW-0547">Nucleotide-binding</keyword>
<dbReference type="EC" id="2.7.6.1" evidence="1"/>
<dbReference type="GO" id="GO:0006164">
    <property type="term" value="P:purine nucleotide biosynthetic process"/>
    <property type="evidence" value="ECO:0007669"/>
    <property type="project" value="TreeGrafter"/>
</dbReference>
<dbReference type="PANTHER" id="PTHR10210:SF32">
    <property type="entry name" value="RIBOSE-PHOSPHATE PYROPHOSPHOKINASE 2"/>
    <property type="match status" value="1"/>
</dbReference>
<feature type="domain" description="Phosphoribosyltransferase" evidence="9">
    <location>
        <begin position="182"/>
        <end position="294"/>
    </location>
</feature>
<dbReference type="NCBIfam" id="NF005299">
    <property type="entry name" value="PRK06827.1"/>
    <property type="match status" value="1"/>
</dbReference>
<keyword evidence="3 8" id="KW-0545">Nucleotide biosynthesis</keyword>
<evidence type="ECO:0000256" key="8">
    <source>
        <dbReference type="RuleBase" id="RU004324"/>
    </source>
</evidence>
<dbReference type="PANTHER" id="PTHR10210">
    <property type="entry name" value="RIBOSE-PHOSPHATE DIPHOSPHOKINASE FAMILY MEMBER"/>
    <property type="match status" value="1"/>
</dbReference>
<dbReference type="Pfam" id="PF13793">
    <property type="entry name" value="Pribosyltran_N"/>
    <property type="match status" value="1"/>
</dbReference>
<dbReference type="CDD" id="cd06223">
    <property type="entry name" value="PRTases_typeI"/>
    <property type="match status" value="1"/>
</dbReference>
<dbReference type="InterPro" id="IPR000836">
    <property type="entry name" value="PRTase_dom"/>
</dbReference>
<dbReference type="NCBIfam" id="TIGR01251">
    <property type="entry name" value="ribP_PPkin"/>
    <property type="match status" value="1"/>
</dbReference>
<comment type="caution">
    <text evidence="11">The sequence shown here is derived from an EMBL/GenBank/DDBJ whole genome shotgun (WGS) entry which is preliminary data.</text>
</comment>
<keyword evidence="5" id="KW-0418">Kinase</keyword>
<dbReference type="GO" id="GO:0016301">
    <property type="term" value="F:kinase activity"/>
    <property type="evidence" value="ECO:0007669"/>
    <property type="project" value="UniProtKB-KW"/>
</dbReference>
<evidence type="ECO:0000256" key="6">
    <source>
        <dbReference type="ARBA" id="ARBA00022840"/>
    </source>
</evidence>
<evidence type="ECO:0000313" key="11">
    <source>
        <dbReference type="EMBL" id="HIU56509.1"/>
    </source>
</evidence>
<dbReference type="Pfam" id="PF00156">
    <property type="entry name" value="Pribosyltran"/>
    <property type="match status" value="1"/>
</dbReference>
<keyword evidence="6" id="KW-0067">ATP-binding</keyword>
<dbReference type="GO" id="GO:0002189">
    <property type="term" value="C:ribose phosphate diphosphokinase complex"/>
    <property type="evidence" value="ECO:0007669"/>
    <property type="project" value="TreeGrafter"/>
</dbReference>
<evidence type="ECO:0000256" key="7">
    <source>
        <dbReference type="ARBA" id="ARBA00049535"/>
    </source>
</evidence>
<dbReference type="SUPFAM" id="SSF53271">
    <property type="entry name" value="PRTase-like"/>
    <property type="match status" value="2"/>
</dbReference>
<keyword evidence="2" id="KW-0808">Transferase</keyword>
<feature type="domain" description="Ribose-phosphate pyrophosphokinase N-terminal" evidence="10">
    <location>
        <begin position="20"/>
        <end position="157"/>
    </location>
</feature>
<dbReference type="InterPro" id="IPR005946">
    <property type="entry name" value="Rib-P_diPkinase"/>
</dbReference>
<comment type="similarity">
    <text evidence="8">Belongs to the ribose-phosphate pyrophosphokinase family.</text>
</comment>
<reference evidence="11" key="1">
    <citation type="submission" date="2020-10" db="EMBL/GenBank/DDBJ databases">
        <authorList>
            <person name="Gilroy R."/>
        </authorList>
    </citation>
    <scope>NUCLEOTIDE SEQUENCE</scope>
    <source>
        <strain evidence="11">USAMLcec3-3695</strain>
    </source>
</reference>
<evidence type="ECO:0000256" key="3">
    <source>
        <dbReference type="ARBA" id="ARBA00022727"/>
    </source>
</evidence>
<dbReference type="InterPro" id="IPR029057">
    <property type="entry name" value="PRTase-like"/>
</dbReference>
<evidence type="ECO:0000313" key="12">
    <source>
        <dbReference type="Proteomes" id="UP000824109"/>
    </source>
</evidence>
<evidence type="ECO:0000259" key="9">
    <source>
        <dbReference type="Pfam" id="PF00156"/>
    </source>
</evidence>
<dbReference type="GO" id="GO:0006015">
    <property type="term" value="P:5-phosphoribose 1-diphosphate biosynthetic process"/>
    <property type="evidence" value="ECO:0007669"/>
    <property type="project" value="TreeGrafter"/>
</dbReference>
<gene>
    <name evidence="11" type="ORF">IAA61_01685</name>
</gene>
<dbReference type="Proteomes" id="UP000824109">
    <property type="component" value="Unassembled WGS sequence"/>
</dbReference>
<evidence type="ECO:0000256" key="5">
    <source>
        <dbReference type="ARBA" id="ARBA00022777"/>
    </source>
</evidence>
<dbReference type="GO" id="GO:0005524">
    <property type="term" value="F:ATP binding"/>
    <property type="evidence" value="ECO:0007669"/>
    <property type="project" value="UniProtKB-KW"/>
</dbReference>
<dbReference type="AlphaFoldDB" id="A0A9D1SDL0"/>
<sequence>MTNSYQNVTTDALPTVGKLSIISMKGCEQFTAKIDSYLRSMRRDTENVETYVTHVTCPRFGTGEGKCVIDETVRGHDVYIICDCFNYGVTYNMYGFDNHMSPDDHYQDLKRVIAAMGGKARRVTVVMMMLYEGRQHRRSGRESLDAAIMLQELTQMGVSNIITFDAHDPRISNAIPLDGFDNVQPTYQMIKAIAHAVPDIKLNKFDTIVISPDEGGMGRCMYYSSVLKLDLGMFYKRRDYSRIENGKNPIVAHEYLGRDVKDKDVIIVDDMISSGESMIDVATKLKKQGAKRIFVFATFGLFVNGLEVFDDAYEEHIIDKIFTTNLNYKHPGLESREWYYEVDMSKYVSLLINTLNHDDTISHLLDPVIKIQNLVAKLGNN</sequence>
<protein>
    <recommendedName>
        <fullName evidence="1">ribose-phosphate diphosphokinase</fullName>
        <ecNumber evidence="1">2.7.6.1</ecNumber>
    </recommendedName>
</protein>
<dbReference type="InterPro" id="IPR029099">
    <property type="entry name" value="Pribosyltran_N"/>
</dbReference>
<comment type="catalytic activity">
    <reaction evidence="7">
        <text>D-ribose 5-phosphate + ATP = 5-phospho-alpha-D-ribose 1-diphosphate + AMP + H(+)</text>
        <dbReference type="Rhea" id="RHEA:15609"/>
        <dbReference type="ChEBI" id="CHEBI:15378"/>
        <dbReference type="ChEBI" id="CHEBI:30616"/>
        <dbReference type="ChEBI" id="CHEBI:58017"/>
        <dbReference type="ChEBI" id="CHEBI:78346"/>
        <dbReference type="ChEBI" id="CHEBI:456215"/>
        <dbReference type="EC" id="2.7.6.1"/>
    </reaction>
</comment>
<dbReference type="GO" id="GO:0000287">
    <property type="term" value="F:magnesium ion binding"/>
    <property type="evidence" value="ECO:0007669"/>
    <property type="project" value="InterPro"/>
</dbReference>
<reference evidence="11" key="2">
    <citation type="journal article" date="2021" name="PeerJ">
        <title>Extensive microbial diversity within the chicken gut microbiome revealed by metagenomics and culture.</title>
        <authorList>
            <person name="Gilroy R."/>
            <person name="Ravi A."/>
            <person name="Getino M."/>
            <person name="Pursley I."/>
            <person name="Horton D.L."/>
            <person name="Alikhan N.F."/>
            <person name="Baker D."/>
            <person name="Gharbi K."/>
            <person name="Hall N."/>
            <person name="Watson M."/>
            <person name="Adriaenssens E.M."/>
            <person name="Foster-Nyarko E."/>
            <person name="Jarju S."/>
            <person name="Secka A."/>
            <person name="Antonio M."/>
            <person name="Oren A."/>
            <person name="Chaudhuri R.R."/>
            <person name="La Ragione R."/>
            <person name="Hildebrand F."/>
            <person name="Pallen M.J."/>
        </authorList>
    </citation>
    <scope>NUCLEOTIDE SEQUENCE</scope>
    <source>
        <strain evidence="11">USAMLcec3-3695</strain>
    </source>
</reference>
<accession>A0A9D1SDL0</accession>
<dbReference type="GO" id="GO:0004749">
    <property type="term" value="F:ribose phosphate diphosphokinase activity"/>
    <property type="evidence" value="ECO:0007669"/>
    <property type="project" value="UniProtKB-EC"/>
</dbReference>
<evidence type="ECO:0000256" key="1">
    <source>
        <dbReference type="ARBA" id="ARBA00013247"/>
    </source>
</evidence>
<proteinExistence type="inferred from homology"/>
<dbReference type="EMBL" id="DVNB01000021">
    <property type="protein sequence ID" value="HIU56509.1"/>
    <property type="molecule type" value="Genomic_DNA"/>
</dbReference>
<evidence type="ECO:0000259" key="10">
    <source>
        <dbReference type="Pfam" id="PF13793"/>
    </source>
</evidence>
<dbReference type="GO" id="GO:0005737">
    <property type="term" value="C:cytoplasm"/>
    <property type="evidence" value="ECO:0007669"/>
    <property type="project" value="TreeGrafter"/>
</dbReference>
<evidence type="ECO:0000256" key="2">
    <source>
        <dbReference type="ARBA" id="ARBA00022679"/>
    </source>
</evidence>
<name>A0A9D1SDL0_9FIRM</name>
<organism evidence="11 12">
    <name type="scientific">Candidatus Ornithomonoglobus merdipullorum</name>
    <dbReference type="NCBI Taxonomy" id="2840895"/>
    <lineage>
        <taxon>Bacteria</taxon>
        <taxon>Bacillati</taxon>
        <taxon>Bacillota</taxon>
        <taxon>Clostridia</taxon>
        <taxon>Candidatus Ornithomonoglobus</taxon>
    </lineage>
</organism>
<dbReference type="Gene3D" id="3.40.50.2020">
    <property type="match status" value="2"/>
</dbReference>